<dbReference type="EMBL" id="JACHVY010000008">
    <property type="protein sequence ID" value="MBB2903478.1"/>
    <property type="molecule type" value="Genomic_DNA"/>
</dbReference>
<comment type="caution">
    <text evidence="5">The sequence shown here is derived from an EMBL/GenBank/DDBJ whole genome shotgun (WGS) entry which is preliminary data.</text>
</comment>
<dbReference type="RefSeq" id="WP_183393080.1">
    <property type="nucleotide sequence ID" value="NZ_JACHVY010000008.1"/>
</dbReference>
<evidence type="ECO:0000256" key="2">
    <source>
        <dbReference type="ARBA" id="ARBA00022679"/>
    </source>
</evidence>
<organism evidence="5 6">
    <name type="scientific">Kineococcus radiotolerans</name>
    <dbReference type="NCBI Taxonomy" id="131568"/>
    <lineage>
        <taxon>Bacteria</taxon>
        <taxon>Bacillati</taxon>
        <taxon>Actinomycetota</taxon>
        <taxon>Actinomycetes</taxon>
        <taxon>Kineosporiales</taxon>
        <taxon>Kineosporiaceae</taxon>
        <taxon>Kineococcus</taxon>
    </lineage>
</organism>
<dbReference type="GO" id="GO:0032259">
    <property type="term" value="P:methylation"/>
    <property type="evidence" value="ECO:0007669"/>
    <property type="project" value="UniProtKB-KW"/>
</dbReference>
<dbReference type="InterPro" id="IPR029063">
    <property type="entry name" value="SAM-dependent_MTases_sf"/>
</dbReference>
<dbReference type="PANTHER" id="PTHR43464">
    <property type="entry name" value="METHYLTRANSFERASE"/>
    <property type="match status" value="1"/>
</dbReference>
<dbReference type="InterPro" id="IPR041698">
    <property type="entry name" value="Methyltransf_25"/>
</dbReference>
<dbReference type="PANTHER" id="PTHR43464:SF19">
    <property type="entry name" value="UBIQUINONE BIOSYNTHESIS O-METHYLTRANSFERASE, MITOCHONDRIAL"/>
    <property type="match status" value="1"/>
</dbReference>
<name>A0A7W4TRP3_KINRA</name>
<dbReference type="SUPFAM" id="SSF53335">
    <property type="entry name" value="S-adenosyl-L-methionine-dependent methyltransferases"/>
    <property type="match status" value="1"/>
</dbReference>
<dbReference type="Pfam" id="PF13649">
    <property type="entry name" value="Methyltransf_25"/>
    <property type="match status" value="1"/>
</dbReference>
<evidence type="ECO:0000313" key="6">
    <source>
        <dbReference type="Proteomes" id="UP000533269"/>
    </source>
</evidence>
<sequence length="225" mass="24843">MVTAAGRRARAWCEEWNRRHPWDHNAHHHRWIERHLPDRIGTALDVGCGTGDLARRLALRAGHVTGLDVDPAGIDTARRLSARERDVDFRCGDLLTADLPGGYDVVTALTVLHHVPFEPALRRLRQLLAPGGTLLVVGVYREETASDHLLSAVAVPANLVVGTVKTRRRGSAQRPVAMSAPTAPAGTTLREIRDVARRQAPGAVVRRHLFWRYSLRHVTPPDAVP</sequence>
<dbReference type="CDD" id="cd02440">
    <property type="entry name" value="AdoMet_MTases"/>
    <property type="match status" value="1"/>
</dbReference>
<accession>A0A7W4TRP3</accession>
<protein>
    <submittedName>
        <fullName evidence="5">2-polyprenyl-3-methyl-5-hydroxy-6-metoxy-1, 4-benzoquinol methylase</fullName>
    </submittedName>
</protein>
<evidence type="ECO:0000256" key="1">
    <source>
        <dbReference type="ARBA" id="ARBA00022603"/>
    </source>
</evidence>
<evidence type="ECO:0000259" key="4">
    <source>
        <dbReference type="Pfam" id="PF13649"/>
    </source>
</evidence>
<dbReference type="GO" id="GO:0008168">
    <property type="term" value="F:methyltransferase activity"/>
    <property type="evidence" value="ECO:0007669"/>
    <property type="project" value="UniProtKB-KW"/>
</dbReference>
<evidence type="ECO:0000313" key="5">
    <source>
        <dbReference type="EMBL" id="MBB2903478.1"/>
    </source>
</evidence>
<feature type="domain" description="Methyltransferase" evidence="4">
    <location>
        <begin position="44"/>
        <end position="132"/>
    </location>
</feature>
<dbReference type="Proteomes" id="UP000533269">
    <property type="component" value="Unassembled WGS sequence"/>
</dbReference>
<keyword evidence="2" id="KW-0808">Transferase</keyword>
<dbReference type="AlphaFoldDB" id="A0A7W4TRP3"/>
<reference evidence="5 6" key="2">
    <citation type="submission" date="2020-08" db="EMBL/GenBank/DDBJ databases">
        <authorList>
            <person name="Partida-Martinez L."/>
            <person name="Huntemann M."/>
            <person name="Clum A."/>
            <person name="Wang J."/>
            <person name="Palaniappan K."/>
            <person name="Ritter S."/>
            <person name="Chen I.-M."/>
            <person name="Stamatis D."/>
            <person name="Reddy T."/>
            <person name="O'Malley R."/>
            <person name="Daum C."/>
            <person name="Shapiro N."/>
            <person name="Ivanova N."/>
            <person name="Kyrpides N."/>
            <person name="Woyke T."/>
        </authorList>
    </citation>
    <scope>NUCLEOTIDE SEQUENCE [LARGE SCALE GENOMIC DNA]</scope>
    <source>
        <strain evidence="5 6">AS2.23</strain>
    </source>
</reference>
<keyword evidence="3" id="KW-0949">S-adenosyl-L-methionine</keyword>
<proteinExistence type="predicted"/>
<reference evidence="5 6" key="1">
    <citation type="submission" date="2020-08" db="EMBL/GenBank/DDBJ databases">
        <title>The Agave Microbiome: Exploring the role of microbial communities in plant adaptations to desert environments.</title>
        <authorList>
            <person name="Partida-Martinez L.P."/>
        </authorList>
    </citation>
    <scope>NUCLEOTIDE SEQUENCE [LARGE SCALE GENOMIC DNA]</scope>
    <source>
        <strain evidence="5 6">AS2.23</strain>
    </source>
</reference>
<dbReference type="Gene3D" id="3.40.50.150">
    <property type="entry name" value="Vaccinia Virus protein VP39"/>
    <property type="match status" value="1"/>
</dbReference>
<gene>
    <name evidence="5" type="ORF">FHR75_004320</name>
</gene>
<evidence type="ECO:0000256" key="3">
    <source>
        <dbReference type="ARBA" id="ARBA00022691"/>
    </source>
</evidence>
<keyword evidence="1 5" id="KW-0489">Methyltransferase</keyword>